<name>A0A644UML4_9ZZZZ</name>
<protein>
    <submittedName>
        <fullName evidence="2">Uncharacterized protein</fullName>
    </submittedName>
</protein>
<organism evidence="2">
    <name type="scientific">bioreactor metagenome</name>
    <dbReference type="NCBI Taxonomy" id="1076179"/>
    <lineage>
        <taxon>unclassified sequences</taxon>
        <taxon>metagenomes</taxon>
        <taxon>ecological metagenomes</taxon>
    </lineage>
</organism>
<sequence>MLLSRGRFYAFAAEVNENRKKKPVCSAHHPQLLPGRRFPGGEGVIGVLGRQHHVDDLAQQDPPAAGGVEPARHLAGFQQIVAVVAIGAGVGAAGACEELGDRLGRDEFGLVEDRAAKGLERQAAPQHLLGRGRVHGDGAARLRKQARKLAAADEMHPAAEPEPRRRLADRAGDGGAPVLERVGLEDEVVMGGGAGGEALHHQFDELGLRGEGGVHAEAGIMFELHQHQMHRKAAPPHPQRGERPFDAIDGHQQQPVQIQVELLDHGDVAMRAEVAIAPVQRQDEEMVERAVEDVVAHVAPAGRGLGKLDFALRKRGAHLGDAELHQP</sequence>
<feature type="region of interest" description="Disordered" evidence="1">
    <location>
        <begin position="129"/>
        <end position="177"/>
    </location>
</feature>
<accession>A0A644UML4</accession>
<evidence type="ECO:0000256" key="1">
    <source>
        <dbReference type="SAM" id="MobiDB-lite"/>
    </source>
</evidence>
<dbReference type="AlphaFoldDB" id="A0A644UML4"/>
<feature type="compositionally biased region" description="Basic and acidic residues" evidence="1">
    <location>
        <begin position="150"/>
        <end position="172"/>
    </location>
</feature>
<proteinExistence type="predicted"/>
<dbReference type="EMBL" id="VSSQ01000134">
    <property type="protein sequence ID" value="MPL80155.1"/>
    <property type="molecule type" value="Genomic_DNA"/>
</dbReference>
<gene>
    <name evidence="2" type="ORF">SDC9_26049</name>
</gene>
<reference evidence="2" key="1">
    <citation type="submission" date="2019-08" db="EMBL/GenBank/DDBJ databases">
        <authorList>
            <person name="Kucharzyk K."/>
            <person name="Murdoch R.W."/>
            <person name="Higgins S."/>
            <person name="Loffler F."/>
        </authorList>
    </citation>
    <scope>NUCLEOTIDE SEQUENCE</scope>
</reference>
<comment type="caution">
    <text evidence="2">The sequence shown here is derived from an EMBL/GenBank/DDBJ whole genome shotgun (WGS) entry which is preliminary data.</text>
</comment>
<evidence type="ECO:0000313" key="2">
    <source>
        <dbReference type="EMBL" id="MPL80155.1"/>
    </source>
</evidence>